<name>A0ABY1NMA2_9BACT</name>
<evidence type="ECO:0000256" key="1">
    <source>
        <dbReference type="ARBA" id="ARBA00023027"/>
    </source>
</evidence>
<feature type="domain" description="NAD(P)-binding" evidence="2">
    <location>
        <begin position="6"/>
        <end position="307"/>
    </location>
</feature>
<dbReference type="RefSeq" id="WP_283400536.1">
    <property type="nucleotide sequence ID" value="NZ_FXUB01000002.1"/>
</dbReference>
<organism evidence="3 4">
    <name type="scientific">Desulfurobacterium pacificum</name>
    <dbReference type="NCBI Taxonomy" id="240166"/>
    <lineage>
        <taxon>Bacteria</taxon>
        <taxon>Pseudomonadati</taxon>
        <taxon>Aquificota</taxon>
        <taxon>Aquificia</taxon>
        <taxon>Desulfurobacteriales</taxon>
        <taxon>Desulfurobacteriaceae</taxon>
        <taxon>Desulfurobacterium</taxon>
    </lineage>
</organism>
<protein>
    <submittedName>
        <fullName evidence="3">Nucleoside-diphosphate-sugar epimerase</fullName>
    </submittedName>
</protein>
<evidence type="ECO:0000313" key="3">
    <source>
        <dbReference type="EMBL" id="SMP12617.1"/>
    </source>
</evidence>
<dbReference type="PANTHER" id="PTHR43574">
    <property type="entry name" value="EPIMERASE-RELATED"/>
    <property type="match status" value="1"/>
</dbReference>
<comment type="caution">
    <text evidence="3">The sequence shown here is derived from an EMBL/GenBank/DDBJ whole genome shotgun (WGS) entry which is preliminary data.</text>
</comment>
<accession>A0ABY1NMA2</accession>
<dbReference type="Pfam" id="PF16363">
    <property type="entry name" value="GDP_Man_Dehyd"/>
    <property type="match status" value="1"/>
</dbReference>
<sequence length="324" mass="37274">MKTIFLTGAAGFIGYKTAEKLLTKGYKVIGVDNMNDYYDVRLKEFRLNELKKHKNFRFYKLDIENYEAMRIIFENEKIDAVINLAARAGVRYSLEDPFVYLSTNTLGTLNLLELMKDYNVKKFVLASTSSLYAGQKMPFKEDLPVNTPISPYAASKKGAEAMSYTYHYLYGIDVTVLRYFTVYGPIGRPDMSIFRFIKWIDEGTPITVFGDGTQSRDFTYVDDIAEGTVKAVETETGYEIINLGGNEPYELNYVIKLIEEYLGKKAEVIYKPFHKADMKATWADITKAKEILNWQPSISLEEGIKKTVEWHIKNRDFVKEIQLP</sequence>
<evidence type="ECO:0000259" key="2">
    <source>
        <dbReference type="Pfam" id="PF16363"/>
    </source>
</evidence>
<dbReference type="PRINTS" id="PR01713">
    <property type="entry name" value="NUCEPIMERASE"/>
</dbReference>
<dbReference type="Gene3D" id="3.90.25.10">
    <property type="entry name" value="UDP-galactose 4-epimerase, domain 1"/>
    <property type="match status" value="1"/>
</dbReference>
<keyword evidence="4" id="KW-1185">Reference proteome</keyword>
<dbReference type="InterPro" id="IPR016040">
    <property type="entry name" value="NAD(P)-bd_dom"/>
</dbReference>
<dbReference type="EMBL" id="FXUB01000002">
    <property type="protein sequence ID" value="SMP12617.1"/>
    <property type="molecule type" value="Genomic_DNA"/>
</dbReference>
<gene>
    <name evidence="3" type="ORF">SAMN06265339_1063</name>
</gene>
<dbReference type="InterPro" id="IPR036291">
    <property type="entry name" value="NAD(P)-bd_dom_sf"/>
</dbReference>
<keyword evidence="1" id="KW-0520">NAD</keyword>
<dbReference type="Gene3D" id="3.40.50.720">
    <property type="entry name" value="NAD(P)-binding Rossmann-like Domain"/>
    <property type="match status" value="1"/>
</dbReference>
<reference evidence="3 4" key="1">
    <citation type="submission" date="2017-05" db="EMBL/GenBank/DDBJ databases">
        <authorList>
            <person name="Varghese N."/>
            <person name="Submissions S."/>
        </authorList>
    </citation>
    <scope>NUCLEOTIDE SEQUENCE [LARGE SCALE GENOMIC DNA]</scope>
    <source>
        <strain evidence="3 4">DSM 15522</strain>
    </source>
</reference>
<evidence type="ECO:0000313" key="4">
    <source>
        <dbReference type="Proteomes" id="UP001157911"/>
    </source>
</evidence>
<dbReference type="Proteomes" id="UP001157911">
    <property type="component" value="Unassembled WGS sequence"/>
</dbReference>
<proteinExistence type="predicted"/>
<dbReference type="SUPFAM" id="SSF51735">
    <property type="entry name" value="NAD(P)-binding Rossmann-fold domains"/>
    <property type="match status" value="1"/>
</dbReference>